<gene>
    <name evidence="2" type="ORF">NEE01_23025</name>
</gene>
<dbReference type="SUPFAM" id="SSF49777">
    <property type="entry name" value="PEBP-like"/>
    <property type="match status" value="1"/>
</dbReference>
<evidence type="ECO:0000313" key="2">
    <source>
        <dbReference type="EMBL" id="MCW6537658.1"/>
    </source>
</evidence>
<dbReference type="InterPro" id="IPR036610">
    <property type="entry name" value="PEBP-like_sf"/>
</dbReference>
<dbReference type="Pfam" id="PF01161">
    <property type="entry name" value="PBP"/>
    <property type="match status" value="1"/>
</dbReference>
<dbReference type="Proteomes" id="UP001165565">
    <property type="component" value="Unassembled WGS sequence"/>
</dbReference>
<name>A0AA41ZKN7_9SPHN</name>
<dbReference type="CDD" id="cd00865">
    <property type="entry name" value="PEBP_bact_arch"/>
    <property type="match status" value="1"/>
</dbReference>
<evidence type="ECO:0000256" key="1">
    <source>
        <dbReference type="SAM" id="SignalP"/>
    </source>
</evidence>
<protein>
    <submittedName>
        <fullName evidence="2">YbhB/YbcL family Raf kinase inhibitor-like protein</fullName>
    </submittedName>
</protein>
<sequence>MRFWIGVMTCLGVMVAPVSASAKESRLTVAIGGLSSDRRLADRAVFCGTDGADVRTYDVSPAVHWSKGPAATRSYVLLMVDPDVPADLTLVDRRGVVIAVDAPRQAFYHWVLADIPSATRRLAEGMEGSGLVAHGKPIGNGLVGVRGTNGYTEFLRDVPSMAGTYGGYDGPCPPKNDARTHRYVVTIYALDVPTIGLAGAFDGRAVEAAMAGHILARGSTTALYSRRAE</sequence>
<organism evidence="2 3">
    <name type="scientific">Sphingomonas lycopersici</name>
    <dbReference type="NCBI Taxonomy" id="2951807"/>
    <lineage>
        <taxon>Bacteria</taxon>
        <taxon>Pseudomonadati</taxon>
        <taxon>Pseudomonadota</taxon>
        <taxon>Alphaproteobacteria</taxon>
        <taxon>Sphingomonadales</taxon>
        <taxon>Sphingomonadaceae</taxon>
        <taxon>Sphingomonas</taxon>
    </lineage>
</organism>
<accession>A0AA41ZKN7</accession>
<dbReference type="Gene3D" id="3.90.280.10">
    <property type="entry name" value="PEBP-like"/>
    <property type="match status" value="1"/>
</dbReference>
<reference evidence="2" key="1">
    <citation type="submission" date="2022-06" db="EMBL/GenBank/DDBJ databases">
        <title>Sphingomonas sp. nov. isolated from rhizosphere soil of tomato.</title>
        <authorList>
            <person name="Dong H."/>
            <person name="Gao R."/>
        </authorList>
    </citation>
    <scope>NUCLEOTIDE SEQUENCE</scope>
    <source>
        <strain evidence="2">MMSM24</strain>
    </source>
</reference>
<dbReference type="InterPro" id="IPR005247">
    <property type="entry name" value="YbhB_YbcL/LppC-like"/>
</dbReference>
<evidence type="ECO:0000313" key="3">
    <source>
        <dbReference type="Proteomes" id="UP001165565"/>
    </source>
</evidence>
<dbReference type="InterPro" id="IPR008914">
    <property type="entry name" value="PEBP"/>
</dbReference>
<feature type="signal peptide" evidence="1">
    <location>
        <begin position="1"/>
        <end position="22"/>
    </location>
</feature>
<proteinExistence type="predicted"/>
<dbReference type="RefSeq" id="WP_209547772.1">
    <property type="nucleotide sequence ID" value="NZ_JANFAV010000028.1"/>
</dbReference>
<dbReference type="NCBIfam" id="TIGR00481">
    <property type="entry name" value="YbhB/YbcL family Raf kinase inhibitor-like protein"/>
    <property type="match status" value="1"/>
</dbReference>
<dbReference type="EMBL" id="JANFAV010000028">
    <property type="protein sequence ID" value="MCW6537658.1"/>
    <property type="molecule type" value="Genomic_DNA"/>
</dbReference>
<keyword evidence="3" id="KW-1185">Reference proteome</keyword>
<dbReference type="PANTHER" id="PTHR30289">
    <property type="entry name" value="UNCHARACTERIZED PROTEIN YBCL-RELATED"/>
    <property type="match status" value="1"/>
</dbReference>
<keyword evidence="1" id="KW-0732">Signal</keyword>
<comment type="caution">
    <text evidence="2">The sequence shown here is derived from an EMBL/GenBank/DDBJ whole genome shotgun (WGS) entry which is preliminary data.</text>
</comment>
<dbReference type="AlphaFoldDB" id="A0AA41ZKN7"/>
<dbReference type="PANTHER" id="PTHR30289:SF1">
    <property type="entry name" value="PEBP (PHOSPHATIDYLETHANOLAMINE-BINDING PROTEIN) FAMILY PROTEIN"/>
    <property type="match status" value="1"/>
</dbReference>
<feature type="chain" id="PRO_5041366544" evidence="1">
    <location>
        <begin position="23"/>
        <end position="229"/>
    </location>
</feature>